<dbReference type="EMBL" id="VSRR010032798">
    <property type="protein sequence ID" value="MPC71390.1"/>
    <property type="molecule type" value="Genomic_DNA"/>
</dbReference>
<sequence length="173" mass="18044">MGVEHCGALRGAEASLQGTADKQTAGCGGRVVSSVAAGGEREGRREGGGYRVPNSPHPAREPDLSLPPPPPRAASLPAAVDISASRSLPCSVLPPGPTTATMADQRRKSNVYISFGNVGSAVEREGVREEEREKRRGGASGVRQTSYRGFLVNIKMCCLVFQAPTVLAVSGLF</sequence>
<evidence type="ECO:0000256" key="1">
    <source>
        <dbReference type="SAM" id="MobiDB-lite"/>
    </source>
</evidence>
<organism evidence="2 3">
    <name type="scientific">Portunus trituberculatus</name>
    <name type="common">Swimming crab</name>
    <name type="synonym">Neptunus trituberculatus</name>
    <dbReference type="NCBI Taxonomy" id="210409"/>
    <lineage>
        <taxon>Eukaryota</taxon>
        <taxon>Metazoa</taxon>
        <taxon>Ecdysozoa</taxon>
        <taxon>Arthropoda</taxon>
        <taxon>Crustacea</taxon>
        <taxon>Multicrustacea</taxon>
        <taxon>Malacostraca</taxon>
        <taxon>Eumalacostraca</taxon>
        <taxon>Eucarida</taxon>
        <taxon>Decapoda</taxon>
        <taxon>Pleocyemata</taxon>
        <taxon>Brachyura</taxon>
        <taxon>Eubrachyura</taxon>
        <taxon>Portunoidea</taxon>
        <taxon>Portunidae</taxon>
        <taxon>Portuninae</taxon>
        <taxon>Portunus</taxon>
    </lineage>
</organism>
<dbReference type="AlphaFoldDB" id="A0A5B7HG71"/>
<evidence type="ECO:0000313" key="3">
    <source>
        <dbReference type="Proteomes" id="UP000324222"/>
    </source>
</evidence>
<keyword evidence="3" id="KW-1185">Reference proteome</keyword>
<comment type="caution">
    <text evidence="2">The sequence shown here is derived from an EMBL/GenBank/DDBJ whole genome shotgun (WGS) entry which is preliminary data.</text>
</comment>
<gene>
    <name evidence="2" type="ORF">E2C01_065666</name>
</gene>
<name>A0A5B7HG71_PORTR</name>
<feature type="region of interest" description="Disordered" evidence="1">
    <location>
        <begin position="15"/>
        <end position="76"/>
    </location>
</feature>
<feature type="compositionally biased region" description="Basic and acidic residues" evidence="1">
    <location>
        <begin position="39"/>
        <end position="48"/>
    </location>
</feature>
<accession>A0A5B7HG71</accession>
<protein>
    <submittedName>
        <fullName evidence="2">Uncharacterized protein</fullName>
    </submittedName>
</protein>
<dbReference type="Proteomes" id="UP000324222">
    <property type="component" value="Unassembled WGS sequence"/>
</dbReference>
<evidence type="ECO:0000313" key="2">
    <source>
        <dbReference type="EMBL" id="MPC71390.1"/>
    </source>
</evidence>
<reference evidence="2 3" key="1">
    <citation type="submission" date="2019-05" db="EMBL/GenBank/DDBJ databases">
        <title>Another draft genome of Portunus trituberculatus and its Hox gene families provides insights of decapod evolution.</title>
        <authorList>
            <person name="Jeong J.-H."/>
            <person name="Song I."/>
            <person name="Kim S."/>
            <person name="Choi T."/>
            <person name="Kim D."/>
            <person name="Ryu S."/>
            <person name="Kim W."/>
        </authorList>
    </citation>
    <scope>NUCLEOTIDE SEQUENCE [LARGE SCALE GENOMIC DNA]</scope>
    <source>
        <tissue evidence="2">Muscle</tissue>
    </source>
</reference>
<proteinExistence type="predicted"/>